<protein>
    <submittedName>
        <fullName evidence="1">Uncharacterized protein</fullName>
    </submittedName>
</protein>
<sequence>MKSEKSNQGLLDLLRSDEHFVRRLRELGEEQLLDSLAVQAEVEQALPDVSNPVTLQAALCITFSLDDIDGTPEQIEVVLNEASVQISNGLSCLRLNDGFRGKVLLHAQQRGDLEPALQMTEKQDRLVLAQPATNAIDPESAWLRRLLRSEPVDLERYSQAQISAAYRSRLALCECEALLQSQPSLTEIRRQMQWLELLEPMRLMIGAPLRRPGITLEKDRFAGRGKELRELRSFVDELDSQGAMESFGRLVSRTGRMFSNKPRLMMISARGGLGKSTLISKFAYDHAVGRTMPFAYLDFDSAVLQPQNPLLLLAEVIRQISLFFPYSEYLENFIQELHKEVRISGQEQVVTKSEGIGLGDNAAYFLGFRAWLRTFIAERKTKAFLLILDTLELVQSDPRAIDGLQQFLRGLTDDDFPELIVVASGRAEMPELWDHQERNWNLSEMELEAFNQADAQRMVQRLGEQLLPQHWQPDWSGRMIGGAHSSAAREPLSLRIAVEAVRNAEPGKRDDLVDEIASMGEDCDPQSVDFVGRLYQKRILEHIGDPYARQLAWPGLVARSISRELARDVLAPECGLSAEQADIAFERLRREVWIVTEEGGVLRHRPDLRARTLPLMRRHNGALFNKICALMAAHHLDKKPAEPLEATYYHLLADDREAARILDADDSGRLRQLLLTRLEDFTSNSMVAQELSVRQASQLLPWTEFQTLSKSLAWSHFNQSGKALKAMGDRRVDPRVVMLSRTFEASSERKCNAAEQSILIKTGRWAEVRERDFVPPQDLEDLRAVVFLGNFFYSVSWMDSRWNTGYARFLASVNPEGLDWLTLVYMLLPSYVMSRDLYHQIDAQLAVTMPRKGVIRHRWLPGLRVALAFSTKSLRQTVELLSRYQDDRSSMGPLFSNAELEILQRSRALEGHRIKLRGSLLGGLLLGKDADRESNNAALNVLERAVTAIEHGSGYANEARQDIRSFALAGFADLAGPAGYLLSLSTRPPKELLKHMPKLNARKTSLDFIQLCRNAEQERELHGLLYGAQHGIAEPLLRDNLELMETVCDGWHFGLSEHFNRDQLP</sequence>
<evidence type="ECO:0000313" key="1">
    <source>
        <dbReference type="EMBL" id="KHA73487.1"/>
    </source>
</evidence>
<proteinExistence type="predicted"/>
<accession>A0A0A6DFL6</accession>
<reference evidence="1 2" key="1">
    <citation type="submission" date="2014-10" db="EMBL/GenBank/DDBJ databases">
        <title>Draft genome sequence of Pseudomonas chlororaphis EA105.</title>
        <authorList>
            <person name="McCully L.M."/>
            <person name="Bitzer A.S."/>
            <person name="Spence C."/>
            <person name="Bais H."/>
            <person name="Silby M.W."/>
        </authorList>
    </citation>
    <scope>NUCLEOTIDE SEQUENCE [LARGE SCALE GENOMIC DNA]</scope>
    <source>
        <strain evidence="1 2">EA105</strain>
    </source>
</reference>
<evidence type="ECO:0000313" key="2">
    <source>
        <dbReference type="Proteomes" id="UP000030564"/>
    </source>
</evidence>
<dbReference type="OrthoDB" id="6189127at2"/>
<dbReference type="SUPFAM" id="SSF52540">
    <property type="entry name" value="P-loop containing nucleoside triphosphate hydrolases"/>
    <property type="match status" value="1"/>
</dbReference>
<comment type="caution">
    <text evidence="1">The sequence shown here is derived from an EMBL/GenBank/DDBJ whole genome shotgun (WGS) entry which is preliminary data.</text>
</comment>
<gene>
    <name evidence="1" type="ORF">NZ35_09940</name>
</gene>
<name>A0A0A6DFL6_9PSED</name>
<dbReference type="InterPro" id="IPR027417">
    <property type="entry name" value="P-loop_NTPase"/>
</dbReference>
<dbReference type="Gene3D" id="3.40.50.300">
    <property type="entry name" value="P-loop containing nucleotide triphosphate hydrolases"/>
    <property type="match status" value="1"/>
</dbReference>
<dbReference type="EMBL" id="JSFK01000005">
    <property type="protein sequence ID" value="KHA73487.1"/>
    <property type="molecule type" value="Genomic_DNA"/>
</dbReference>
<dbReference type="AlphaFoldDB" id="A0A0A6DFL6"/>
<dbReference type="PATRIC" id="fig|587753.9.peg.4983"/>
<organism evidence="1 2">
    <name type="scientific">Pseudomonas chlororaphis</name>
    <dbReference type="NCBI Taxonomy" id="587753"/>
    <lineage>
        <taxon>Bacteria</taxon>
        <taxon>Pseudomonadati</taxon>
        <taxon>Pseudomonadota</taxon>
        <taxon>Gammaproteobacteria</taxon>
        <taxon>Pseudomonadales</taxon>
        <taxon>Pseudomonadaceae</taxon>
        <taxon>Pseudomonas</taxon>
    </lineage>
</organism>
<dbReference type="Proteomes" id="UP000030564">
    <property type="component" value="Unassembled WGS sequence"/>
</dbReference>